<comment type="caution">
    <text evidence="3">The sequence shown here is derived from an EMBL/GenBank/DDBJ whole genome shotgun (WGS) entry which is preliminary data.</text>
</comment>
<protein>
    <recommendedName>
        <fullName evidence="2">BHLH domain-containing protein</fullName>
    </recommendedName>
</protein>
<feature type="compositionally biased region" description="Polar residues" evidence="1">
    <location>
        <begin position="319"/>
        <end position="329"/>
    </location>
</feature>
<feature type="region of interest" description="Disordered" evidence="1">
    <location>
        <begin position="668"/>
        <end position="867"/>
    </location>
</feature>
<sequence>MALISGKPSSINLDAVRQAAAVPGPSNDTSFSGLPTPAPSGEIRPQNEFMSPMMNGYMEPLPHSMISSSSLQHQAAAQAALERQLQELARQQQQQQGSNGYPPSPSSFHQTSRPAPTSPTFRPHSSSATTTAMSSPMHLPMSPMHLPASSQPTSPAIFGSGHGAESLNAFDVAMFPPEHSHRHNVPNHSQSNSSTGASTPLSAPERIAFNVYNNPSPNAETIPNLTINSPLVDGTSHPNRRRRSFHTSPEQQTFRHNFTSDAKHHQSLSQPAIMDQDISPLTSPWLGASPPGPTASNPPNSHSHPLTSTTTLNLRHKSTTSIGGNSNKRTAPPSDSGDESSNPNPRKRQSPAIRPMLTKMSSVGGSEDRNGLERGEMPGISDPRGRSGSPTSTPNSNYLPPPLTMSSALRSGHRLPPFSPVGTSASNVGSTSPLFTSSSGPVISKKAHRNSKSTTSTPLLRGSGSTLPRGSISKSTSTTRHGSGSSAGTNMNSDAGIQDSPSPVDLNGDVIQDNREFKGTARENDAGKEGMDKDQFRGSESGFERDRRVMPPPPVPSTSTANKTLDNQNGSRIDAEQSRNIDMESFSGMINLDFGMGGMNSMQMQQDDRFDMSVEMSMNMGELGLTSPISSMGMNNMNSVPMGGLQMGDMGDMESFNMMNLPMEFGMGTMGFSNDHEQRQAQALQDQSPTNSTSPVTSNQRGRDSRSDMQNMPAPDPQQSMPATPASMLNLGRLGRTRLKSDTTNTASRSLSKNATGRHSSRERLKEKEPSASPGAGAGGSTKTRAPKRSNTANLVSPGLKPIRPAPNTGPTPFISTRAATSGSTNGITTSSGGSASQAASESVIRQPKRTHRDAEQRRRNSQKQVIDELRRLLPPISQPTNSSNPDDIPAPTFIFQSTHAPLLPGGLPPRGPPKAGADGPNKNVSKLQVLLCGNEFIKVLTKRVVRRDDEIDKLRREVRRLRSRADGLEESEDVEEEFDLERDLDEIERSESSTSEGTVGNLDNQVEEGMEDEDEDADD</sequence>
<feature type="compositionally biased region" description="Polar residues" evidence="1">
    <location>
        <begin position="97"/>
        <end position="120"/>
    </location>
</feature>
<dbReference type="PROSITE" id="PS50888">
    <property type="entry name" value="BHLH"/>
    <property type="match status" value="1"/>
</dbReference>
<gene>
    <name evidence="3" type="ORF">CPB83DRAFT_854131</name>
</gene>
<feature type="compositionally biased region" description="Polar residues" evidence="1">
    <location>
        <begin position="246"/>
        <end position="255"/>
    </location>
</feature>
<dbReference type="GO" id="GO:0046983">
    <property type="term" value="F:protein dimerization activity"/>
    <property type="evidence" value="ECO:0007669"/>
    <property type="project" value="InterPro"/>
</dbReference>
<evidence type="ECO:0000256" key="1">
    <source>
        <dbReference type="SAM" id="MobiDB-lite"/>
    </source>
</evidence>
<evidence type="ECO:0000313" key="3">
    <source>
        <dbReference type="EMBL" id="KAF9528698.1"/>
    </source>
</evidence>
<feature type="compositionally biased region" description="Basic and acidic residues" evidence="1">
    <location>
        <begin position="760"/>
        <end position="770"/>
    </location>
</feature>
<feature type="compositionally biased region" description="Polar residues" evidence="1">
    <location>
        <begin position="388"/>
        <end position="409"/>
    </location>
</feature>
<dbReference type="Proteomes" id="UP000807306">
    <property type="component" value="Unassembled WGS sequence"/>
</dbReference>
<dbReference type="InterPro" id="IPR011598">
    <property type="entry name" value="bHLH_dom"/>
</dbReference>
<dbReference type="SUPFAM" id="SSF47459">
    <property type="entry name" value="HLH, helix-loop-helix DNA-binding domain"/>
    <property type="match status" value="1"/>
</dbReference>
<feature type="compositionally biased region" description="Low complexity" evidence="1">
    <location>
        <begin position="688"/>
        <end position="699"/>
    </location>
</feature>
<feature type="compositionally biased region" description="Acidic residues" evidence="1">
    <location>
        <begin position="969"/>
        <end position="989"/>
    </location>
</feature>
<feature type="region of interest" description="Disordered" evidence="1">
    <location>
        <begin position="874"/>
        <end position="893"/>
    </location>
</feature>
<feature type="compositionally biased region" description="Low complexity" evidence="1">
    <location>
        <begin position="123"/>
        <end position="147"/>
    </location>
</feature>
<dbReference type="OrthoDB" id="5344169at2759"/>
<feature type="compositionally biased region" description="Acidic residues" evidence="1">
    <location>
        <begin position="1006"/>
        <end position="1020"/>
    </location>
</feature>
<dbReference type="AlphaFoldDB" id="A0A9P6EFP8"/>
<feature type="compositionally biased region" description="Polar residues" evidence="1">
    <location>
        <begin position="186"/>
        <end position="201"/>
    </location>
</feature>
<organism evidence="3 4">
    <name type="scientific">Crepidotus variabilis</name>
    <dbReference type="NCBI Taxonomy" id="179855"/>
    <lineage>
        <taxon>Eukaryota</taxon>
        <taxon>Fungi</taxon>
        <taxon>Dikarya</taxon>
        <taxon>Basidiomycota</taxon>
        <taxon>Agaricomycotina</taxon>
        <taxon>Agaricomycetes</taxon>
        <taxon>Agaricomycetidae</taxon>
        <taxon>Agaricales</taxon>
        <taxon>Agaricineae</taxon>
        <taxon>Crepidotaceae</taxon>
        <taxon>Crepidotus</taxon>
    </lineage>
</organism>
<evidence type="ECO:0000313" key="4">
    <source>
        <dbReference type="Proteomes" id="UP000807306"/>
    </source>
</evidence>
<feature type="compositionally biased region" description="Polar residues" evidence="1">
    <location>
        <begin position="421"/>
        <end position="441"/>
    </location>
</feature>
<feature type="compositionally biased region" description="Polar residues" evidence="1">
    <location>
        <begin position="561"/>
        <end position="571"/>
    </location>
</feature>
<feature type="compositionally biased region" description="Low complexity" evidence="1">
    <location>
        <begin position="297"/>
        <end position="313"/>
    </location>
</feature>
<feature type="region of interest" description="Disordered" evidence="1">
    <location>
        <begin position="899"/>
        <end position="922"/>
    </location>
</feature>
<name>A0A9P6EFP8_9AGAR</name>
<feature type="region of interest" description="Disordered" evidence="1">
    <location>
        <begin position="278"/>
        <end position="581"/>
    </location>
</feature>
<feature type="compositionally biased region" description="Low complexity" evidence="1">
    <location>
        <begin position="819"/>
        <end position="843"/>
    </location>
</feature>
<dbReference type="EMBL" id="MU157851">
    <property type="protein sequence ID" value="KAF9528698.1"/>
    <property type="molecule type" value="Genomic_DNA"/>
</dbReference>
<feature type="compositionally biased region" description="Basic and acidic residues" evidence="1">
    <location>
        <begin position="512"/>
        <end position="549"/>
    </location>
</feature>
<feature type="compositionally biased region" description="Polar residues" evidence="1">
    <location>
        <begin position="995"/>
        <end position="1005"/>
    </location>
</feature>
<accession>A0A9P6EFP8</accession>
<proteinExistence type="predicted"/>
<dbReference type="InterPro" id="IPR036638">
    <property type="entry name" value="HLH_DNA-bd_sf"/>
</dbReference>
<feature type="compositionally biased region" description="Low complexity" evidence="1">
    <location>
        <begin position="87"/>
        <end position="96"/>
    </location>
</feature>
<dbReference type="SMART" id="SM00353">
    <property type="entry name" value="HLH"/>
    <property type="match status" value="1"/>
</dbReference>
<feature type="region of interest" description="Disordered" evidence="1">
    <location>
        <begin position="21"/>
        <end position="56"/>
    </location>
</feature>
<feature type="compositionally biased region" description="Polar residues" evidence="1">
    <location>
        <begin position="452"/>
        <end position="468"/>
    </location>
</feature>
<feature type="domain" description="BHLH" evidence="2">
    <location>
        <begin position="847"/>
        <end position="941"/>
    </location>
</feature>
<feature type="compositionally biased region" description="Polar residues" evidence="1">
    <location>
        <begin position="490"/>
        <end position="501"/>
    </location>
</feature>
<keyword evidence="4" id="KW-1185">Reference proteome</keyword>
<feature type="compositionally biased region" description="Low complexity" evidence="1">
    <location>
        <begin position="473"/>
        <end position="489"/>
    </location>
</feature>
<dbReference type="Gene3D" id="4.10.280.10">
    <property type="entry name" value="Helix-loop-helix DNA-binding domain"/>
    <property type="match status" value="1"/>
</dbReference>
<feature type="region of interest" description="Disordered" evidence="1">
    <location>
        <begin position="968"/>
        <end position="1020"/>
    </location>
</feature>
<feature type="region of interest" description="Disordered" evidence="1">
    <location>
        <begin position="220"/>
        <end position="255"/>
    </location>
</feature>
<feature type="region of interest" description="Disordered" evidence="1">
    <location>
        <begin position="87"/>
        <end position="162"/>
    </location>
</feature>
<feature type="compositionally biased region" description="Polar residues" evidence="1">
    <location>
        <begin position="742"/>
        <end position="758"/>
    </location>
</feature>
<reference evidence="3" key="1">
    <citation type="submission" date="2020-11" db="EMBL/GenBank/DDBJ databases">
        <authorList>
            <consortium name="DOE Joint Genome Institute"/>
            <person name="Ahrendt S."/>
            <person name="Riley R."/>
            <person name="Andreopoulos W."/>
            <person name="Labutti K."/>
            <person name="Pangilinan J."/>
            <person name="Ruiz-Duenas F.J."/>
            <person name="Barrasa J.M."/>
            <person name="Sanchez-Garcia M."/>
            <person name="Camarero S."/>
            <person name="Miyauchi S."/>
            <person name="Serrano A."/>
            <person name="Linde D."/>
            <person name="Babiker R."/>
            <person name="Drula E."/>
            <person name="Ayuso-Fernandez I."/>
            <person name="Pacheco R."/>
            <person name="Padilla G."/>
            <person name="Ferreira P."/>
            <person name="Barriuso J."/>
            <person name="Kellner H."/>
            <person name="Castanera R."/>
            <person name="Alfaro M."/>
            <person name="Ramirez L."/>
            <person name="Pisabarro A.G."/>
            <person name="Kuo A."/>
            <person name="Tritt A."/>
            <person name="Lipzen A."/>
            <person name="He G."/>
            <person name="Yan M."/>
            <person name="Ng V."/>
            <person name="Cullen D."/>
            <person name="Martin F."/>
            <person name="Rosso M.-N."/>
            <person name="Henrissat B."/>
            <person name="Hibbett D."/>
            <person name="Martinez A.T."/>
            <person name="Grigoriev I.V."/>
        </authorList>
    </citation>
    <scope>NUCLEOTIDE SEQUENCE</scope>
    <source>
        <strain evidence="3">CBS 506.95</strain>
    </source>
</reference>
<feature type="region of interest" description="Disordered" evidence="1">
    <location>
        <begin position="177"/>
        <end position="201"/>
    </location>
</feature>
<evidence type="ECO:0000259" key="2">
    <source>
        <dbReference type="PROSITE" id="PS50888"/>
    </source>
</evidence>
<feature type="compositionally biased region" description="Polar residues" evidence="1">
    <location>
        <begin position="220"/>
        <end position="229"/>
    </location>
</feature>
<feature type="compositionally biased region" description="Basic and acidic residues" evidence="1">
    <location>
        <begin position="366"/>
        <end position="376"/>
    </location>
</feature>